<dbReference type="GO" id="GO:0032299">
    <property type="term" value="C:ribonuclease H2 complex"/>
    <property type="evidence" value="ECO:0007669"/>
    <property type="project" value="InterPro"/>
</dbReference>
<dbReference type="STRING" id="240176.A8N8G4"/>
<feature type="compositionally biased region" description="Low complexity" evidence="1">
    <location>
        <begin position="100"/>
        <end position="118"/>
    </location>
</feature>
<dbReference type="Proteomes" id="UP000001861">
    <property type="component" value="Unassembled WGS sequence"/>
</dbReference>
<dbReference type="EMBL" id="AACS02000007">
    <property type="protein sequence ID" value="EAU90742.1"/>
    <property type="molecule type" value="Genomic_DNA"/>
</dbReference>
<dbReference type="PANTHER" id="PTHR47204:SF1">
    <property type="entry name" value="RIBONUCLEASE H2 SUBUNIT C"/>
    <property type="match status" value="1"/>
</dbReference>
<dbReference type="OMA" id="SFVLWHP"/>
<dbReference type="InParanoid" id="A8N8G4"/>
<comment type="caution">
    <text evidence="2">The sequence shown here is derived from an EMBL/GenBank/DDBJ whole genome shotgun (WGS) entry which is preliminary data.</text>
</comment>
<evidence type="ECO:0000313" key="3">
    <source>
        <dbReference type="Proteomes" id="UP000001861"/>
    </source>
</evidence>
<evidence type="ECO:0000256" key="1">
    <source>
        <dbReference type="SAM" id="MobiDB-lite"/>
    </source>
</evidence>
<name>A8N8G4_COPC7</name>
<organism evidence="2 3">
    <name type="scientific">Coprinopsis cinerea (strain Okayama-7 / 130 / ATCC MYA-4618 / FGSC 9003)</name>
    <name type="common">Inky cap fungus</name>
    <name type="synonym">Hormographiella aspergillata</name>
    <dbReference type="NCBI Taxonomy" id="240176"/>
    <lineage>
        <taxon>Eukaryota</taxon>
        <taxon>Fungi</taxon>
        <taxon>Dikarya</taxon>
        <taxon>Basidiomycota</taxon>
        <taxon>Agaricomycotina</taxon>
        <taxon>Agaricomycetes</taxon>
        <taxon>Agaricomycetidae</taxon>
        <taxon>Agaricales</taxon>
        <taxon>Agaricineae</taxon>
        <taxon>Psathyrellaceae</taxon>
        <taxon>Coprinopsis</taxon>
    </lineage>
</organism>
<dbReference type="PANTHER" id="PTHR47204">
    <property type="entry name" value="OS02G0168900 PROTEIN"/>
    <property type="match status" value="1"/>
</dbReference>
<feature type="region of interest" description="Disordered" evidence="1">
    <location>
        <begin position="49"/>
        <end position="73"/>
    </location>
</feature>
<dbReference type="OrthoDB" id="6222486at2759"/>
<dbReference type="eggNOG" id="ENOG502SBKV">
    <property type="taxonomic scope" value="Eukaryota"/>
</dbReference>
<accession>A8N8G4</accession>
<sequence length="283" mass="30419">MATSAVTMPRIPDNLEQCQPNLMPFRIAYTGPAAISTFMKIRPVVQEKEKTTPVNIDDKNSPSTKPNETMEGAESALHKEAASNANAVDTVVNNDDVAVPAASSSTSEASPTSVTEAEGSISRETKQPTRFISAFRGRTIQGLAVEVPQGYRGVVLKVPAQASSVASTSKSPANPPDPEVSTKKSTSAKPRGRLTRSATSKRVIDVDEPVVETIDDSMDIDDPSPAPNSVSTRNLIPTQQFSSFVVWKPDNPVVEIQDEYIRSLQEWTAIASELHQSESQVAV</sequence>
<dbReference type="Gene3D" id="2.40.128.680">
    <property type="match status" value="1"/>
</dbReference>
<dbReference type="AlphaFoldDB" id="A8N8G4"/>
<gene>
    <name evidence="2" type="ORF">CC1G_04011</name>
</gene>
<dbReference type="InterPro" id="IPR013924">
    <property type="entry name" value="RNase_H2_suC"/>
</dbReference>
<dbReference type="RefSeq" id="XP_001831120.1">
    <property type="nucleotide sequence ID" value="XM_001831068.1"/>
</dbReference>
<protein>
    <submittedName>
        <fullName evidence="2">Uncharacterized protein</fullName>
    </submittedName>
</protein>
<evidence type="ECO:0000313" key="2">
    <source>
        <dbReference type="EMBL" id="EAU90742.1"/>
    </source>
</evidence>
<proteinExistence type="predicted"/>
<dbReference type="GeneID" id="6007581"/>
<feature type="region of interest" description="Disordered" evidence="1">
    <location>
        <begin position="100"/>
        <end position="125"/>
    </location>
</feature>
<feature type="region of interest" description="Disordered" evidence="1">
    <location>
        <begin position="164"/>
        <end position="199"/>
    </location>
</feature>
<keyword evidence="3" id="KW-1185">Reference proteome</keyword>
<reference evidence="2 3" key="1">
    <citation type="journal article" date="2010" name="Proc. Natl. Acad. Sci. U.S.A.">
        <title>Insights into evolution of multicellular fungi from the assembled chromosomes of the mushroom Coprinopsis cinerea (Coprinus cinereus).</title>
        <authorList>
            <person name="Stajich J.E."/>
            <person name="Wilke S.K."/>
            <person name="Ahren D."/>
            <person name="Au C.H."/>
            <person name="Birren B.W."/>
            <person name="Borodovsky M."/>
            <person name="Burns C."/>
            <person name="Canback B."/>
            <person name="Casselton L.A."/>
            <person name="Cheng C.K."/>
            <person name="Deng J."/>
            <person name="Dietrich F.S."/>
            <person name="Fargo D.C."/>
            <person name="Farman M.L."/>
            <person name="Gathman A.C."/>
            <person name="Goldberg J."/>
            <person name="Guigo R."/>
            <person name="Hoegger P.J."/>
            <person name="Hooker J.B."/>
            <person name="Huggins A."/>
            <person name="James T.Y."/>
            <person name="Kamada T."/>
            <person name="Kilaru S."/>
            <person name="Kodira C."/>
            <person name="Kues U."/>
            <person name="Kupfer D."/>
            <person name="Kwan H.S."/>
            <person name="Lomsadze A."/>
            <person name="Li W."/>
            <person name="Lilly W.W."/>
            <person name="Ma L.J."/>
            <person name="Mackey A.J."/>
            <person name="Manning G."/>
            <person name="Martin F."/>
            <person name="Muraguchi H."/>
            <person name="Natvig D.O."/>
            <person name="Palmerini H."/>
            <person name="Ramesh M.A."/>
            <person name="Rehmeyer C.J."/>
            <person name="Roe B.A."/>
            <person name="Shenoy N."/>
            <person name="Stanke M."/>
            <person name="Ter-Hovhannisyan V."/>
            <person name="Tunlid A."/>
            <person name="Velagapudi R."/>
            <person name="Vision T.J."/>
            <person name="Zeng Q."/>
            <person name="Zolan M.E."/>
            <person name="Pukkila P.J."/>
        </authorList>
    </citation>
    <scope>NUCLEOTIDE SEQUENCE [LARGE SCALE GENOMIC DNA]</scope>
    <source>
        <strain evidence="3">Okayama-7 / 130 / ATCC MYA-4618 / FGSC 9003</strain>
    </source>
</reference>
<dbReference type="Pfam" id="PF08615">
    <property type="entry name" value="RNase_H2_suC"/>
    <property type="match status" value="1"/>
</dbReference>
<dbReference type="GO" id="GO:0006401">
    <property type="term" value="P:RNA catabolic process"/>
    <property type="evidence" value="ECO:0007669"/>
    <property type="project" value="InterPro"/>
</dbReference>
<feature type="compositionally biased region" description="Basic and acidic residues" evidence="1">
    <location>
        <begin position="49"/>
        <end position="60"/>
    </location>
</feature>
<dbReference type="KEGG" id="cci:CC1G_04011"/>
<dbReference type="VEuPathDB" id="FungiDB:CC1G_04011"/>